<evidence type="ECO:0000313" key="1">
    <source>
        <dbReference type="EMBL" id="EIC21421.1"/>
    </source>
</evidence>
<dbReference type="AlphaFoldDB" id="H8Z1A6"/>
<dbReference type="RefSeq" id="WP_009148006.1">
    <property type="nucleotide sequence ID" value="NZ_CP121471.1"/>
</dbReference>
<reference evidence="1 2" key="2">
    <citation type="submission" date="2011-11" db="EMBL/GenBank/DDBJ databases">
        <authorList>
            <consortium name="US DOE Joint Genome Institute"/>
            <person name="Lucas S."/>
            <person name="Han J."/>
            <person name="Lapidus A."/>
            <person name="Cheng J.-F."/>
            <person name="Goodwin L."/>
            <person name="Pitluck S."/>
            <person name="Peters L."/>
            <person name="Ovchinnikova G."/>
            <person name="Zhang X."/>
            <person name="Detter J.C."/>
            <person name="Han C."/>
            <person name="Tapia R."/>
            <person name="Land M."/>
            <person name="Hauser L."/>
            <person name="Kyrpides N."/>
            <person name="Ivanova N."/>
            <person name="Pagani I."/>
            <person name="Vogl K."/>
            <person name="Liu Z."/>
            <person name="Overmann J."/>
            <person name="Frigaard N.-U."/>
            <person name="Bryant D."/>
            <person name="Woyke T."/>
        </authorList>
    </citation>
    <scope>NUCLEOTIDE SEQUENCE [LARGE SCALE GENOMIC DNA]</scope>
    <source>
        <strain evidence="1 2">970</strain>
    </source>
</reference>
<keyword evidence="2" id="KW-1185">Reference proteome</keyword>
<evidence type="ECO:0000313" key="2">
    <source>
        <dbReference type="Proteomes" id="UP000002964"/>
    </source>
</evidence>
<dbReference type="OrthoDB" id="9802752at2"/>
<dbReference type="Gene3D" id="1.20.120.1870">
    <property type="entry name" value="Fic/DOC protein, Fido domain"/>
    <property type="match status" value="1"/>
</dbReference>
<accession>H8Z1A6</accession>
<dbReference type="HOGENOM" id="CLU_2902906_0_0_6"/>
<protein>
    <submittedName>
        <fullName evidence="1">Uncharacterized protein</fullName>
    </submittedName>
</protein>
<reference evidence="2" key="1">
    <citation type="submission" date="2011-06" db="EMBL/GenBank/DDBJ databases">
        <authorList>
            <consortium name="US DOE Joint Genome Institute (JGI-PGF)"/>
            <person name="Lucas S."/>
            <person name="Han J."/>
            <person name="Lapidus A."/>
            <person name="Cheng J.-F."/>
            <person name="Goodwin L."/>
            <person name="Pitluck S."/>
            <person name="Peters L."/>
            <person name="Land M.L."/>
            <person name="Hauser L."/>
            <person name="Vogl K."/>
            <person name="Liu Z."/>
            <person name="Overmann J."/>
            <person name="Frigaard N.-U."/>
            <person name="Bryant D.A."/>
            <person name="Woyke T.J."/>
        </authorList>
    </citation>
    <scope>NUCLEOTIDE SEQUENCE [LARGE SCALE GENOMIC DNA]</scope>
    <source>
        <strain evidence="2">970</strain>
    </source>
</reference>
<dbReference type="EMBL" id="JH603169">
    <property type="protein sequence ID" value="EIC21421.1"/>
    <property type="molecule type" value="Genomic_DNA"/>
</dbReference>
<dbReference type="InterPro" id="IPR053737">
    <property type="entry name" value="Type_II_TA_Toxin"/>
</dbReference>
<dbReference type="STRING" id="631362.Thi970DRAFT_01629"/>
<proteinExistence type="predicted"/>
<sequence>MSKSPRFLSKQAIFMVHQQQIERFGGSPGLRDESLLESALGAAEHGWYYTGDIYQTAALTSR</sequence>
<gene>
    <name evidence="1" type="ORF">Thi970DRAFT_01629</name>
</gene>
<dbReference type="Proteomes" id="UP000002964">
    <property type="component" value="Unassembled WGS sequence"/>
</dbReference>
<organism evidence="1 2">
    <name type="scientific">Thiorhodovibrio frisius</name>
    <dbReference type="NCBI Taxonomy" id="631362"/>
    <lineage>
        <taxon>Bacteria</taxon>
        <taxon>Pseudomonadati</taxon>
        <taxon>Pseudomonadota</taxon>
        <taxon>Gammaproteobacteria</taxon>
        <taxon>Chromatiales</taxon>
        <taxon>Chromatiaceae</taxon>
        <taxon>Thiorhodovibrio</taxon>
    </lineage>
</organism>
<name>H8Z1A6_9GAMM</name>